<organism evidence="2">
    <name type="scientific">Cacopsylla melanoneura</name>
    <dbReference type="NCBI Taxonomy" id="428564"/>
    <lineage>
        <taxon>Eukaryota</taxon>
        <taxon>Metazoa</taxon>
        <taxon>Ecdysozoa</taxon>
        <taxon>Arthropoda</taxon>
        <taxon>Hexapoda</taxon>
        <taxon>Insecta</taxon>
        <taxon>Pterygota</taxon>
        <taxon>Neoptera</taxon>
        <taxon>Paraneoptera</taxon>
        <taxon>Hemiptera</taxon>
        <taxon>Sternorrhyncha</taxon>
        <taxon>Psylloidea</taxon>
        <taxon>Psyllidae</taxon>
        <taxon>Psyllinae</taxon>
        <taxon>Cacopsylla</taxon>
    </lineage>
</organism>
<dbReference type="AlphaFoldDB" id="A0A8D8USP2"/>
<dbReference type="EMBL" id="HBUF01349505">
    <property type="protein sequence ID" value="CAG6712596.1"/>
    <property type="molecule type" value="Transcribed_RNA"/>
</dbReference>
<proteinExistence type="predicted"/>
<feature type="transmembrane region" description="Helical" evidence="1">
    <location>
        <begin position="26"/>
        <end position="44"/>
    </location>
</feature>
<keyword evidence="1" id="KW-0812">Transmembrane</keyword>
<feature type="transmembrane region" description="Helical" evidence="1">
    <location>
        <begin position="65"/>
        <end position="84"/>
    </location>
</feature>
<protein>
    <submittedName>
        <fullName evidence="2">Uncharacterized protein</fullName>
    </submittedName>
</protein>
<accession>A0A8D8USP2</accession>
<evidence type="ECO:0000256" key="1">
    <source>
        <dbReference type="SAM" id="Phobius"/>
    </source>
</evidence>
<name>A0A8D8USP2_9HEMI</name>
<keyword evidence="1" id="KW-1133">Transmembrane helix</keyword>
<keyword evidence="1" id="KW-0472">Membrane</keyword>
<evidence type="ECO:0000313" key="2">
    <source>
        <dbReference type="EMBL" id="CAG6712596.1"/>
    </source>
</evidence>
<sequence length="117" mass="13801">MFIIDIINSIEDGLKLNLKCSCRLKYAKIFIYSIYTISFYFNMLDSKDTEDVNIVPKISENRLNFSHLFFSLVAFVQFFFSLLFQDFLSTFTALFSSIVTKARRSFLFLPLFKLKKI</sequence>
<reference evidence="2" key="1">
    <citation type="submission" date="2021-05" db="EMBL/GenBank/DDBJ databases">
        <authorList>
            <person name="Alioto T."/>
            <person name="Alioto T."/>
            <person name="Gomez Garrido J."/>
        </authorList>
    </citation>
    <scope>NUCLEOTIDE SEQUENCE</scope>
</reference>